<reference evidence="3" key="1">
    <citation type="submission" date="2019-08" db="EMBL/GenBank/DDBJ databases">
        <authorList>
            <person name="Kucharzyk K."/>
            <person name="Murdoch R.W."/>
            <person name="Higgins S."/>
            <person name="Loffler F."/>
        </authorList>
    </citation>
    <scope>NUCLEOTIDE SEQUENCE</scope>
</reference>
<proteinExistence type="predicted"/>
<name>A0A645H2J2_9ZZZZ</name>
<protein>
    <recommendedName>
        <fullName evidence="2">Peptidase M14 domain-containing protein</fullName>
    </recommendedName>
</protein>
<organism evidence="3">
    <name type="scientific">bioreactor metagenome</name>
    <dbReference type="NCBI Taxonomy" id="1076179"/>
    <lineage>
        <taxon>unclassified sequences</taxon>
        <taxon>metagenomes</taxon>
        <taxon>ecological metagenomes</taxon>
    </lineage>
</organism>
<feature type="domain" description="Peptidase M14" evidence="2">
    <location>
        <begin position="1"/>
        <end position="194"/>
    </location>
</feature>
<dbReference type="Gene3D" id="3.40.630.10">
    <property type="entry name" value="Zn peptidases"/>
    <property type="match status" value="1"/>
</dbReference>
<evidence type="ECO:0000313" key="3">
    <source>
        <dbReference type="EMBL" id="MPN30063.1"/>
    </source>
</evidence>
<dbReference type="EMBL" id="VSSQ01081042">
    <property type="protein sequence ID" value="MPN30063.1"/>
    <property type="molecule type" value="Genomic_DNA"/>
</dbReference>
<sequence>MTDKLLDGSAHSKALLANTIFYIVPFTNPDGVYGGFSRSTSTGVNIEINWDKPDSLTMPEVKVLKSKMEELTRESPFDLLLNMHSQISGTITYWLHTAESTSGLMFRKQMLLSSLTINDNPRFTPSDLSFSAVAPRYVEGRMWNRFGNSTVAVTFETPYTFYRNNNKGEWVSLDNLKALANNSLCAISDYLEISSDVRILTDIIVASPSKWKRADDDSLVYFGNDCLITDDGKQGSRAR</sequence>
<dbReference type="InterPro" id="IPR050821">
    <property type="entry name" value="Cytosolic_carboxypeptidase"/>
</dbReference>
<evidence type="ECO:0000259" key="2">
    <source>
        <dbReference type="PROSITE" id="PS52035"/>
    </source>
</evidence>
<gene>
    <name evidence="3" type="ORF">SDC9_177520</name>
</gene>
<comment type="cofactor">
    <cofactor evidence="1">
        <name>Zn(2+)</name>
        <dbReference type="ChEBI" id="CHEBI:29105"/>
    </cofactor>
</comment>
<evidence type="ECO:0000256" key="1">
    <source>
        <dbReference type="ARBA" id="ARBA00001947"/>
    </source>
</evidence>
<dbReference type="PROSITE" id="PS52035">
    <property type="entry name" value="PEPTIDASE_M14"/>
    <property type="match status" value="1"/>
</dbReference>
<dbReference type="PANTHER" id="PTHR12756:SF11">
    <property type="entry name" value="CYTOSOLIC CARBOXYPEPTIDASE 1"/>
    <property type="match status" value="1"/>
</dbReference>
<dbReference type="GO" id="GO:0006508">
    <property type="term" value="P:proteolysis"/>
    <property type="evidence" value="ECO:0007669"/>
    <property type="project" value="InterPro"/>
</dbReference>
<dbReference type="PANTHER" id="PTHR12756">
    <property type="entry name" value="CYTOSOLIC CARBOXYPEPTIDASE"/>
    <property type="match status" value="1"/>
</dbReference>
<comment type="caution">
    <text evidence="3">The sequence shown here is derived from an EMBL/GenBank/DDBJ whole genome shotgun (WGS) entry which is preliminary data.</text>
</comment>
<dbReference type="SUPFAM" id="SSF53187">
    <property type="entry name" value="Zn-dependent exopeptidases"/>
    <property type="match status" value="1"/>
</dbReference>
<accession>A0A645H2J2</accession>
<dbReference type="InterPro" id="IPR000834">
    <property type="entry name" value="Peptidase_M14"/>
</dbReference>
<dbReference type="AlphaFoldDB" id="A0A645H2J2"/>
<dbReference type="GO" id="GO:0008270">
    <property type="term" value="F:zinc ion binding"/>
    <property type="evidence" value="ECO:0007669"/>
    <property type="project" value="InterPro"/>
</dbReference>
<dbReference type="GO" id="GO:0004181">
    <property type="term" value="F:metallocarboxypeptidase activity"/>
    <property type="evidence" value="ECO:0007669"/>
    <property type="project" value="InterPro"/>
</dbReference>